<keyword evidence="1" id="KW-0472">Membrane</keyword>
<dbReference type="EMBL" id="JBHTMC010000024">
    <property type="protein sequence ID" value="MFD1264311.1"/>
    <property type="molecule type" value="Genomic_DNA"/>
</dbReference>
<dbReference type="InterPro" id="IPR025403">
    <property type="entry name" value="TgpA-like_C"/>
</dbReference>
<keyword evidence="1" id="KW-1133">Transmembrane helix</keyword>
<accession>A0ABW3WEC7</accession>
<name>A0ABW3WEC7_9RHOO</name>
<dbReference type="Pfam" id="PF11992">
    <property type="entry name" value="TgpA_N"/>
    <property type="match status" value="1"/>
</dbReference>
<protein>
    <submittedName>
        <fullName evidence="3">DUF3488 and DUF4129 domain-containing transglutaminase family protein</fullName>
    </submittedName>
</protein>
<dbReference type="InterPro" id="IPR021878">
    <property type="entry name" value="TgpA_N"/>
</dbReference>
<dbReference type="Gene3D" id="3.10.620.30">
    <property type="match status" value="1"/>
</dbReference>
<dbReference type="PANTHER" id="PTHR42736:SF1">
    <property type="entry name" value="PROTEIN-GLUTAMINE GAMMA-GLUTAMYLTRANSFERASE"/>
    <property type="match status" value="1"/>
</dbReference>
<dbReference type="Pfam" id="PF01841">
    <property type="entry name" value="Transglut_core"/>
    <property type="match status" value="1"/>
</dbReference>
<dbReference type="InterPro" id="IPR002931">
    <property type="entry name" value="Transglutaminase-like"/>
</dbReference>
<keyword evidence="4" id="KW-1185">Reference proteome</keyword>
<feature type="transmembrane region" description="Helical" evidence="1">
    <location>
        <begin position="176"/>
        <end position="195"/>
    </location>
</feature>
<evidence type="ECO:0000256" key="1">
    <source>
        <dbReference type="SAM" id="Phobius"/>
    </source>
</evidence>
<organism evidence="3 4">
    <name type="scientific">Thauera mechernichensis</name>
    <dbReference type="NCBI Taxonomy" id="82788"/>
    <lineage>
        <taxon>Bacteria</taxon>
        <taxon>Pseudomonadati</taxon>
        <taxon>Pseudomonadota</taxon>
        <taxon>Betaproteobacteria</taxon>
        <taxon>Rhodocyclales</taxon>
        <taxon>Zoogloeaceae</taxon>
        <taxon>Thauera</taxon>
    </lineage>
</organism>
<dbReference type="Pfam" id="PF13559">
    <property type="entry name" value="DUF4129"/>
    <property type="match status" value="1"/>
</dbReference>
<keyword evidence="1" id="KW-0812">Transmembrane</keyword>
<dbReference type="SUPFAM" id="SSF54001">
    <property type="entry name" value="Cysteine proteinases"/>
    <property type="match status" value="1"/>
</dbReference>
<dbReference type="PANTHER" id="PTHR42736">
    <property type="entry name" value="PROTEIN-GLUTAMINE GAMMA-GLUTAMYLTRANSFERASE"/>
    <property type="match status" value="1"/>
</dbReference>
<comment type="caution">
    <text evidence="3">The sequence shown here is derived from an EMBL/GenBank/DDBJ whole genome shotgun (WGS) entry which is preliminary data.</text>
</comment>
<feature type="transmembrane region" description="Helical" evidence="1">
    <location>
        <begin position="558"/>
        <end position="578"/>
    </location>
</feature>
<sequence length="664" mass="72881">MIGRLLRALPIRRHSTAPPERALDRRQGAWLLGGAALTLAPHALWLPAWASALAALLLCWRGLLLWRGKRPPARLLLLAVAVAVAVGVRLEFGHFFGREPGVTLLALLLGLKLLESRAARDIRAGVLLCLFLQLAIFLEDQSLPVAALALGASLVTLGALVALADPGGPQREHLRTATLLVAQGLPFMLLFFVLFPRVQGPLWGLPADAFSARTGLSETMDPGSISELSLSSAIVMRAVFDGAPPAPTQRYWRGPVLTEFDGRTWRAAPFVEAETPFYVVSGPRLDYTLTLEPHNRRWLLALDFAGSASPAIRHASDYHALAVTPLRVRSRLALTAYPDTLTGLEEDADVLSAALRLPADSNPRSRALAAELAAGAASDRETLARVIDYLRSGRYIYTLRPPLLGRHSADEFLFDTRRGFCEHFASAFAVLMRAAGVPTRVVTGYQGGEINPVDGNLVVRQSDAHAWNEVWLAGSGWVRVDPTALAAPQRIDDGLAAALAEFDGLPLMLRADMEWLRALRDQWEAVSNAWNQRVLGYDTERQRALLARIGFERVDATTLAAILSLATAALFGVLYLWAIRQRRAQDPLERQWARFCTRMARQGLGREPWEGPLDYADRLARARPGQADALRTICASYASLRYGRDVDKDALNALRHRIDALRNP</sequence>
<dbReference type="InterPro" id="IPR038765">
    <property type="entry name" value="Papain-like_cys_pep_sf"/>
</dbReference>
<evidence type="ECO:0000259" key="2">
    <source>
        <dbReference type="SMART" id="SM00460"/>
    </source>
</evidence>
<dbReference type="InterPro" id="IPR052901">
    <property type="entry name" value="Bact_TGase-like"/>
</dbReference>
<dbReference type="RefSeq" id="WP_277830894.1">
    <property type="nucleotide sequence ID" value="NZ_JARQZE010000002.1"/>
</dbReference>
<evidence type="ECO:0000313" key="4">
    <source>
        <dbReference type="Proteomes" id="UP001597158"/>
    </source>
</evidence>
<feature type="domain" description="Transglutaminase-like" evidence="2">
    <location>
        <begin position="413"/>
        <end position="484"/>
    </location>
</feature>
<feature type="transmembrane region" description="Helical" evidence="1">
    <location>
        <begin position="44"/>
        <end position="66"/>
    </location>
</feature>
<proteinExistence type="predicted"/>
<feature type="transmembrane region" description="Helical" evidence="1">
    <location>
        <begin position="144"/>
        <end position="164"/>
    </location>
</feature>
<feature type="transmembrane region" description="Helical" evidence="1">
    <location>
        <begin position="73"/>
        <end position="90"/>
    </location>
</feature>
<evidence type="ECO:0000313" key="3">
    <source>
        <dbReference type="EMBL" id="MFD1264311.1"/>
    </source>
</evidence>
<gene>
    <name evidence="3" type="ORF">ACFQ4M_12015</name>
</gene>
<dbReference type="Proteomes" id="UP001597158">
    <property type="component" value="Unassembled WGS sequence"/>
</dbReference>
<dbReference type="SMART" id="SM00460">
    <property type="entry name" value="TGc"/>
    <property type="match status" value="1"/>
</dbReference>
<reference evidence="4" key="1">
    <citation type="journal article" date="2019" name="Int. J. Syst. Evol. Microbiol.">
        <title>The Global Catalogue of Microorganisms (GCM) 10K type strain sequencing project: providing services to taxonomists for standard genome sequencing and annotation.</title>
        <authorList>
            <consortium name="The Broad Institute Genomics Platform"/>
            <consortium name="The Broad Institute Genome Sequencing Center for Infectious Disease"/>
            <person name="Wu L."/>
            <person name="Ma J."/>
        </authorList>
    </citation>
    <scope>NUCLEOTIDE SEQUENCE [LARGE SCALE GENOMIC DNA]</scope>
    <source>
        <strain evidence="4">CCUG 48884</strain>
    </source>
</reference>